<dbReference type="PANTHER" id="PTHR46083:SF5">
    <property type="entry name" value="STARCH SYNTHASE 3, CHLOROPLASTIC_AMYLOPLASTIC"/>
    <property type="match status" value="1"/>
</dbReference>
<dbReference type="Gene3D" id="3.40.50.2000">
    <property type="entry name" value="Glycogen Phosphorylase B"/>
    <property type="match status" value="2"/>
</dbReference>
<organism evidence="3 4">
    <name type="scientific">Lupinus luteus</name>
    <name type="common">European yellow lupine</name>
    <dbReference type="NCBI Taxonomy" id="3873"/>
    <lineage>
        <taxon>Eukaryota</taxon>
        <taxon>Viridiplantae</taxon>
        <taxon>Streptophyta</taxon>
        <taxon>Embryophyta</taxon>
        <taxon>Tracheophyta</taxon>
        <taxon>Spermatophyta</taxon>
        <taxon>Magnoliopsida</taxon>
        <taxon>eudicotyledons</taxon>
        <taxon>Gunneridae</taxon>
        <taxon>Pentapetalae</taxon>
        <taxon>rosids</taxon>
        <taxon>fabids</taxon>
        <taxon>Fabales</taxon>
        <taxon>Fabaceae</taxon>
        <taxon>Papilionoideae</taxon>
        <taxon>50 kb inversion clade</taxon>
        <taxon>genistoids sensu lato</taxon>
        <taxon>core genistoids</taxon>
        <taxon>Genisteae</taxon>
        <taxon>Lupinus</taxon>
    </lineage>
</organism>
<evidence type="ECO:0000313" key="3">
    <source>
        <dbReference type="EMBL" id="CAL0307267.1"/>
    </source>
</evidence>
<reference evidence="3 4" key="1">
    <citation type="submission" date="2024-03" db="EMBL/GenBank/DDBJ databases">
        <authorList>
            <person name="Martinez-Hernandez J."/>
        </authorList>
    </citation>
    <scope>NUCLEOTIDE SEQUENCE [LARGE SCALE GENOMIC DNA]</scope>
</reference>
<protein>
    <recommendedName>
        <fullName evidence="2">starch synthase</fullName>
        <ecNumber evidence="2">2.4.1.21</ecNumber>
    </recommendedName>
</protein>
<evidence type="ECO:0000313" key="4">
    <source>
        <dbReference type="Proteomes" id="UP001497480"/>
    </source>
</evidence>
<dbReference type="PANTHER" id="PTHR46083">
    <property type="match status" value="1"/>
</dbReference>
<evidence type="ECO:0000256" key="2">
    <source>
        <dbReference type="ARBA" id="ARBA00012588"/>
    </source>
</evidence>
<dbReference type="EC" id="2.4.1.21" evidence="2"/>
<sequence>MEIFRAISAWYDRRDWLKSLCKTVMDQDWSWNRPALDYLELYHAAHKGDGGGEHDLWKTRM</sequence>
<comment type="catalytic activity">
    <reaction evidence="1">
        <text>[(1-&gt;4)-alpha-D-glucosyl](n) + ADP-alpha-D-glucose = [(1-&gt;4)-alpha-D-glucosyl](n+1) + ADP + H(+)</text>
        <dbReference type="Rhea" id="RHEA:18189"/>
        <dbReference type="Rhea" id="RHEA-COMP:9584"/>
        <dbReference type="Rhea" id="RHEA-COMP:9587"/>
        <dbReference type="ChEBI" id="CHEBI:15378"/>
        <dbReference type="ChEBI" id="CHEBI:15444"/>
        <dbReference type="ChEBI" id="CHEBI:57498"/>
        <dbReference type="ChEBI" id="CHEBI:456216"/>
        <dbReference type="EC" id="2.4.1.21"/>
    </reaction>
</comment>
<dbReference type="GO" id="GO:0009011">
    <property type="term" value="F:alpha-1,4-glucan glucosyltransferase (ADP-glucose donor) activity"/>
    <property type="evidence" value="ECO:0007669"/>
    <property type="project" value="UniProtKB-EC"/>
</dbReference>
<dbReference type="EMBL" id="CAXHTB010000005">
    <property type="protein sequence ID" value="CAL0307267.1"/>
    <property type="molecule type" value="Genomic_DNA"/>
</dbReference>
<evidence type="ECO:0000256" key="1">
    <source>
        <dbReference type="ARBA" id="ARBA00001478"/>
    </source>
</evidence>
<dbReference type="AlphaFoldDB" id="A0AAV1WDL6"/>
<comment type="caution">
    <text evidence="3">The sequence shown here is derived from an EMBL/GenBank/DDBJ whole genome shotgun (WGS) entry which is preliminary data.</text>
</comment>
<dbReference type="Proteomes" id="UP001497480">
    <property type="component" value="Unassembled WGS sequence"/>
</dbReference>
<keyword evidence="4" id="KW-1185">Reference proteome</keyword>
<proteinExistence type="predicted"/>
<accession>A0AAV1WDL6</accession>
<name>A0AAV1WDL6_LUPLU</name>
<gene>
    <name evidence="3" type="ORF">LLUT_LOCUS8327</name>
</gene>